<dbReference type="AlphaFoldDB" id="A0A2W1EHS1"/>
<feature type="compositionally biased region" description="Polar residues" evidence="1">
    <location>
        <begin position="47"/>
        <end position="57"/>
    </location>
</feature>
<evidence type="ECO:0000313" key="4">
    <source>
        <dbReference type="Proteomes" id="UP000245464"/>
    </source>
</evidence>
<dbReference type="Proteomes" id="UP000245464">
    <property type="component" value="Chromosome 1"/>
</dbReference>
<reference evidence="3" key="3">
    <citation type="journal article" date="2022" name="bioRxiv">
        <title>A global pangenome for the wheat fungal pathogen Pyrenophora tritici-repentis and prediction of effector protein structural homology.</title>
        <authorList>
            <person name="Moolhuijzen P."/>
            <person name="See P.T."/>
            <person name="Shi G."/>
            <person name="Powell H.R."/>
            <person name="Cockram J."/>
            <person name="Jorgensen L.N."/>
            <person name="Benslimane H."/>
            <person name="Strelkov S.E."/>
            <person name="Turner J."/>
            <person name="Liu Z."/>
            <person name="Moffat C.S."/>
        </authorList>
    </citation>
    <scope>NUCLEOTIDE SEQUENCE</scope>
    <source>
        <strain evidence="3">86-124</strain>
    </source>
</reference>
<dbReference type="EMBL" id="NQIK02000001">
    <property type="protein sequence ID" value="KAF7576574.1"/>
    <property type="molecule type" value="Genomic_DNA"/>
</dbReference>
<reference evidence="5" key="4">
    <citation type="journal article" date="2022" name="Microb. Genom.">
        <title>A global pangenome for the wheat fungal pathogen Pyrenophora tritici-repentis and prediction of effector protein structural homology.</title>
        <authorList>
            <person name="Moolhuijzen P.M."/>
            <person name="See P.T."/>
            <person name="Shi G."/>
            <person name="Powell H.R."/>
            <person name="Cockram J."/>
            <person name="Jorgensen L.N."/>
            <person name="Benslimane H."/>
            <person name="Strelkov S.E."/>
            <person name="Turner J."/>
            <person name="Liu Z."/>
            <person name="Moffat C.S."/>
        </authorList>
    </citation>
    <scope>NUCLEOTIDE SEQUENCE [LARGE SCALE GENOMIC DNA]</scope>
</reference>
<feature type="region of interest" description="Disordered" evidence="1">
    <location>
        <begin position="44"/>
        <end position="67"/>
    </location>
</feature>
<accession>A0A2W1EHS1</accession>
<evidence type="ECO:0000256" key="1">
    <source>
        <dbReference type="SAM" id="MobiDB-lite"/>
    </source>
</evidence>
<dbReference type="Proteomes" id="UP000249757">
    <property type="component" value="Unassembled WGS sequence"/>
</dbReference>
<reference evidence="2" key="1">
    <citation type="journal article" date="2018" name="BMC Genomics">
        <title>Comparative genomics of the wheat fungal pathogen Pyrenophora tritici-repentis reveals chromosomal variations and genome plasticity.</title>
        <authorList>
            <person name="Moolhuijzen P."/>
            <person name="See P.T."/>
            <person name="Hane J.K."/>
            <person name="Shi G."/>
            <person name="Liu Z."/>
            <person name="Oliver R.P."/>
            <person name="Moffat C.S."/>
        </authorList>
    </citation>
    <scope>NUCLEOTIDE SEQUENCE [LARGE SCALE GENOMIC DNA]</scope>
    <source>
        <strain evidence="2">M4</strain>
    </source>
</reference>
<keyword evidence="5" id="KW-1185">Reference proteome</keyword>
<evidence type="ECO:0000313" key="3">
    <source>
        <dbReference type="EMBL" id="KAI1520381.1"/>
    </source>
</evidence>
<name>A0A2W1EHS1_9PLEO</name>
<protein>
    <submittedName>
        <fullName evidence="2">Uncharacterized protein</fullName>
    </submittedName>
</protein>
<evidence type="ECO:0000313" key="2">
    <source>
        <dbReference type="EMBL" id="KAF7576574.1"/>
    </source>
</evidence>
<dbReference type="EMBL" id="NRDI02000001">
    <property type="protein sequence ID" value="KAI1520381.1"/>
    <property type="molecule type" value="Genomic_DNA"/>
</dbReference>
<evidence type="ECO:0000313" key="5">
    <source>
        <dbReference type="Proteomes" id="UP000249757"/>
    </source>
</evidence>
<proteinExistence type="predicted"/>
<reference evidence="3" key="2">
    <citation type="submission" date="2021-05" db="EMBL/GenBank/DDBJ databases">
        <authorList>
            <person name="Moolhuijzen P.M."/>
            <person name="Moffat C.S."/>
        </authorList>
    </citation>
    <scope>NUCLEOTIDE SEQUENCE</scope>
    <source>
        <strain evidence="3">86-124</strain>
    </source>
</reference>
<sequence length="67" mass="7395">MQKSINTIIPFLSNQSIQHPKSSYPFLQTPTLIVLPSAEHHLGVPTDLSNYNTNGTDNAPKPRTLPI</sequence>
<gene>
    <name evidence="3" type="ORF">Ptr86124_000749</name>
    <name evidence="2" type="ORF">PtrM4_008140</name>
</gene>
<organism evidence="2 4">
    <name type="scientific">Pyrenophora tritici-repentis</name>
    <dbReference type="NCBI Taxonomy" id="45151"/>
    <lineage>
        <taxon>Eukaryota</taxon>
        <taxon>Fungi</taxon>
        <taxon>Dikarya</taxon>
        <taxon>Ascomycota</taxon>
        <taxon>Pezizomycotina</taxon>
        <taxon>Dothideomycetes</taxon>
        <taxon>Pleosporomycetidae</taxon>
        <taxon>Pleosporales</taxon>
        <taxon>Pleosporineae</taxon>
        <taxon>Pleosporaceae</taxon>
        <taxon>Pyrenophora</taxon>
    </lineage>
</organism>
<comment type="caution">
    <text evidence="2">The sequence shown here is derived from an EMBL/GenBank/DDBJ whole genome shotgun (WGS) entry which is preliminary data.</text>
</comment>